<dbReference type="Proteomes" id="UP000596929">
    <property type="component" value="Unassembled WGS sequence"/>
</dbReference>
<gene>
    <name evidence="2" type="ORF">H8S20_19315</name>
</gene>
<feature type="domain" description="DUF1540" evidence="1">
    <location>
        <begin position="62"/>
        <end position="100"/>
    </location>
</feature>
<comment type="caution">
    <text evidence="2">The sequence shown here is derived from an EMBL/GenBank/DDBJ whole genome shotgun (WGS) entry which is preliminary data.</text>
</comment>
<evidence type="ECO:0000313" key="2">
    <source>
        <dbReference type="EMBL" id="MBC5630981.1"/>
    </source>
</evidence>
<keyword evidence="3" id="KW-1185">Reference proteome</keyword>
<dbReference type="RefSeq" id="WP_186861105.1">
    <property type="nucleotide sequence ID" value="NZ_JACOOO010000047.1"/>
</dbReference>
<dbReference type="EMBL" id="JACOOO010000047">
    <property type="protein sequence ID" value="MBC5630981.1"/>
    <property type="molecule type" value="Genomic_DNA"/>
</dbReference>
<feature type="domain" description="DUF1540" evidence="1">
    <location>
        <begin position="5"/>
        <end position="42"/>
    </location>
</feature>
<proteinExistence type="predicted"/>
<name>A0ABR7DHW1_9CLOT</name>
<reference evidence="2 3" key="1">
    <citation type="submission" date="2020-08" db="EMBL/GenBank/DDBJ databases">
        <title>Genome public.</title>
        <authorList>
            <person name="Liu C."/>
            <person name="Sun Q."/>
        </authorList>
    </citation>
    <scope>NUCLEOTIDE SEQUENCE [LARGE SCALE GENOMIC DNA]</scope>
    <source>
        <strain evidence="2 3">NSJ-6</strain>
    </source>
</reference>
<accession>A0ABR7DHW1</accession>
<dbReference type="Pfam" id="PF07561">
    <property type="entry name" value="DUF1540"/>
    <property type="match status" value="2"/>
</dbReference>
<protein>
    <submittedName>
        <fullName evidence="2">DUF1540 domain-containing protein</fullName>
    </submittedName>
</protein>
<evidence type="ECO:0000259" key="1">
    <source>
        <dbReference type="Pfam" id="PF07561"/>
    </source>
</evidence>
<organism evidence="2 3">
    <name type="scientific">Clostridium hominis</name>
    <dbReference type="NCBI Taxonomy" id="2763036"/>
    <lineage>
        <taxon>Bacteria</taxon>
        <taxon>Bacillati</taxon>
        <taxon>Bacillota</taxon>
        <taxon>Clostridia</taxon>
        <taxon>Eubacteriales</taxon>
        <taxon>Clostridiaceae</taxon>
        <taxon>Clostridium</taxon>
    </lineage>
</organism>
<sequence length="104" mass="11194">MTNLTCSVENCIHNNSQCCCKEGITVGGAEAVSSSATCCDSFEEKQGTFTSNFENPKSSLSIQCEAENCTYNENRMCAAETIHIAGMNACATRETECNSFVPKL</sequence>
<dbReference type="InterPro" id="IPR011437">
    <property type="entry name" value="DUF1540"/>
</dbReference>
<evidence type="ECO:0000313" key="3">
    <source>
        <dbReference type="Proteomes" id="UP000596929"/>
    </source>
</evidence>